<dbReference type="AlphaFoldDB" id="X1SV63"/>
<keyword evidence="3" id="KW-0460">Magnesium</keyword>
<accession>X1SV63</accession>
<feature type="domain" description="Chorismate-utilising enzyme C-terminal" evidence="5">
    <location>
        <begin position="44"/>
        <end position="151"/>
    </location>
</feature>
<keyword evidence="4" id="KW-0456">Lyase</keyword>
<dbReference type="InterPro" id="IPR015890">
    <property type="entry name" value="Chorismate_C"/>
</dbReference>
<dbReference type="Pfam" id="PF00425">
    <property type="entry name" value="Chorismate_bind"/>
    <property type="match status" value="1"/>
</dbReference>
<comment type="cofactor">
    <cofactor evidence="1">
        <name>Mg(2+)</name>
        <dbReference type="ChEBI" id="CHEBI:18420"/>
    </cofactor>
</comment>
<dbReference type="Gene3D" id="3.60.120.10">
    <property type="entry name" value="Anthranilate synthase"/>
    <property type="match status" value="1"/>
</dbReference>
<name>X1SV63_9ZZZZ</name>
<dbReference type="PANTHER" id="PTHR11236:SF48">
    <property type="entry name" value="ISOCHORISMATE SYNTHASE MENF"/>
    <property type="match status" value="1"/>
</dbReference>
<dbReference type="GO" id="GO:0016829">
    <property type="term" value="F:lyase activity"/>
    <property type="evidence" value="ECO:0007669"/>
    <property type="project" value="UniProtKB-KW"/>
</dbReference>
<dbReference type="PANTHER" id="PTHR11236">
    <property type="entry name" value="AMINOBENZOATE/ANTHRANILATE SYNTHASE"/>
    <property type="match status" value="1"/>
</dbReference>
<proteinExistence type="predicted"/>
<evidence type="ECO:0000256" key="1">
    <source>
        <dbReference type="ARBA" id="ARBA00001946"/>
    </source>
</evidence>
<dbReference type="InterPro" id="IPR019999">
    <property type="entry name" value="Anth_synth_I-like"/>
</dbReference>
<gene>
    <name evidence="6" type="ORF">S12H4_19314</name>
</gene>
<reference evidence="6" key="1">
    <citation type="journal article" date="2014" name="Front. Microbiol.">
        <title>High frequency of phylogenetically diverse reductive dehalogenase-homologous genes in deep subseafloor sedimentary metagenomes.</title>
        <authorList>
            <person name="Kawai M."/>
            <person name="Futagami T."/>
            <person name="Toyoda A."/>
            <person name="Takaki Y."/>
            <person name="Nishi S."/>
            <person name="Hori S."/>
            <person name="Arai W."/>
            <person name="Tsubouchi T."/>
            <person name="Morono Y."/>
            <person name="Uchiyama I."/>
            <person name="Ito T."/>
            <person name="Fujiyama A."/>
            <person name="Inagaki F."/>
            <person name="Takami H."/>
        </authorList>
    </citation>
    <scope>NUCLEOTIDE SEQUENCE</scope>
    <source>
        <strain evidence="6">Expedition CK06-06</strain>
    </source>
</reference>
<keyword evidence="2" id="KW-0479">Metal-binding</keyword>
<evidence type="ECO:0000256" key="2">
    <source>
        <dbReference type="ARBA" id="ARBA00022723"/>
    </source>
</evidence>
<evidence type="ECO:0000256" key="3">
    <source>
        <dbReference type="ARBA" id="ARBA00022842"/>
    </source>
</evidence>
<comment type="caution">
    <text evidence="6">The sequence shown here is derived from an EMBL/GenBank/DDBJ whole genome shotgun (WGS) entry which is preliminary data.</text>
</comment>
<dbReference type="EMBL" id="BARW01009645">
    <property type="protein sequence ID" value="GAI83001.1"/>
    <property type="molecule type" value="Genomic_DNA"/>
</dbReference>
<sequence>MILLENYLPGEGTGMERIETMVLSRNFPSYPFETVGQEYSNLNDEEYKDLVRKGKHHCRMGDVFQIVFSRQFSQAFKGDEFNVYRSLRSINPSPYLFYFDYGNYRIFGSSPEALLVIKENKAQIHPIAGTFRRTGNDIKDAEIAKQLIKDKSKKAKVVITKKLQPL</sequence>
<evidence type="ECO:0000256" key="4">
    <source>
        <dbReference type="ARBA" id="ARBA00023239"/>
    </source>
</evidence>
<dbReference type="GO" id="GO:0000162">
    <property type="term" value="P:L-tryptophan biosynthetic process"/>
    <property type="evidence" value="ECO:0007669"/>
    <property type="project" value="TreeGrafter"/>
</dbReference>
<dbReference type="InterPro" id="IPR005801">
    <property type="entry name" value="ADC_synthase"/>
</dbReference>
<protein>
    <recommendedName>
        <fullName evidence="5">Chorismate-utilising enzyme C-terminal domain-containing protein</fullName>
    </recommendedName>
</protein>
<organism evidence="6">
    <name type="scientific">marine sediment metagenome</name>
    <dbReference type="NCBI Taxonomy" id="412755"/>
    <lineage>
        <taxon>unclassified sequences</taxon>
        <taxon>metagenomes</taxon>
        <taxon>ecological metagenomes</taxon>
    </lineage>
</organism>
<evidence type="ECO:0000313" key="6">
    <source>
        <dbReference type="EMBL" id="GAI83001.1"/>
    </source>
</evidence>
<dbReference type="GO" id="GO:0046872">
    <property type="term" value="F:metal ion binding"/>
    <property type="evidence" value="ECO:0007669"/>
    <property type="project" value="UniProtKB-KW"/>
</dbReference>
<evidence type="ECO:0000259" key="5">
    <source>
        <dbReference type="Pfam" id="PF00425"/>
    </source>
</evidence>
<dbReference type="SUPFAM" id="SSF56322">
    <property type="entry name" value="ADC synthase"/>
    <property type="match status" value="1"/>
</dbReference>